<organism evidence="2 3">
    <name type="scientific">Lepraria finkii</name>
    <dbReference type="NCBI Taxonomy" id="1340010"/>
    <lineage>
        <taxon>Eukaryota</taxon>
        <taxon>Fungi</taxon>
        <taxon>Dikarya</taxon>
        <taxon>Ascomycota</taxon>
        <taxon>Pezizomycotina</taxon>
        <taxon>Lecanoromycetes</taxon>
        <taxon>OSLEUM clade</taxon>
        <taxon>Lecanoromycetidae</taxon>
        <taxon>Lecanorales</taxon>
        <taxon>Lecanorineae</taxon>
        <taxon>Stereocaulaceae</taxon>
        <taxon>Lepraria</taxon>
    </lineage>
</organism>
<accession>A0ABR4AP77</accession>
<dbReference type="Proteomes" id="UP001590951">
    <property type="component" value="Unassembled WGS sequence"/>
</dbReference>
<protein>
    <submittedName>
        <fullName evidence="2">Uncharacterized protein</fullName>
    </submittedName>
</protein>
<proteinExistence type="predicted"/>
<keyword evidence="3" id="KW-1185">Reference proteome</keyword>
<evidence type="ECO:0000313" key="2">
    <source>
        <dbReference type="EMBL" id="KAL2047533.1"/>
    </source>
</evidence>
<evidence type="ECO:0000256" key="1">
    <source>
        <dbReference type="SAM" id="MobiDB-lite"/>
    </source>
</evidence>
<comment type="caution">
    <text evidence="2">The sequence shown here is derived from an EMBL/GenBank/DDBJ whole genome shotgun (WGS) entry which is preliminary data.</text>
</comment>
<feature type="region of interest" description="Disordered" evidence="1">
    <location>
        <begin position="115"/>
        <end position="169"/>
    </location>
</feature>
<reference evidence="2 3" key="1">
    <citation type="submission" date="2024-09" db="EMBL/GenBank/DDBJ databases">
        <title>Rethinking Asexuality: The Enigmatic Case of Functional Sexual Genes in Lepraria (Stereocaulaceae).</title>
        <authorList>
            <person name="Doellman M."/>
            <person name="Sun Y."/>
            <person name="Barcenas-Pena A."/>
            <person name="Lumbsch H.T."/>
            <person name="Grewe F."/>
        </authorList>
    </citation>
    <scope>NUCLEOTIDE SEQUENCE [LARGE SCALE GENOMIC DNA]</scope>
    <source>
        <strain evidence="2 3">Grewe 0041</strain>
    </source>
</reference>
<feature type="compositionally biased region" description="Low complexity" evidence="1">
    <location>
        <begin position="124"/>
        <end position="134"/>
    </location>
</feature>
<dbReference type="EMBL" id="JBHFEH010000098">
    <property type="protein sequence ID" value="KAL2047533.1"/>
    <property type="molecule type" value="Genomic_DNA"/>
</dbReference>
<name>A0ABR4AP77_9LECA</name>
<sequence>MGPVGLPRHRLEPQPAKGQKTSLFANRRLARIPIICRAVVHARAAALSVDTGHVAAQVLGAILAGHTFGTLAVVATDAVVAVCGRAAPAQTSLLVASAHSLAPLTVTAGAHLSLSEADKRHNRSPTPRTTTSPSLSNSGNDWAEPPKAGPKSGAVEVAESQPLDTGITA</sequence>
<evidence type="ECO:0000313" key="3">
    <source>
        <dbReference type="Proteomes" id="UP001590951"/>
    </source>
</evidence>
<gene>
    <name evidence="2" type="ORF">ABVK25_011462</name>
</gene>